<evidence type="ECO:0000256" key="7">
    <source>
        <dbReference type="ARBA" id="ARBA00023136"/>
    </source>
</evidence>
<dbReference type="EC" id="2.4.1.-" evidence="8"/>
<gene>
    <name evidence="9" type="ORF">EVEC_LOCUS551</name>
</gene>
<dbReference type="PANTHER" id="PTHR21461:SF80">
    <property type="entry name" value="GLYCOSYLTRANSFERASE FAMILY 92 PROTEIN"/>
    <property type="match status" value="1"/>
</dbReference>
<dbReference type="OrthoDB" id="2526284at2759"/>
<dbReference type="EMBL" id="UXUI01001238">
    <property type="protein sequence ID" value="VDD85408.1"/>
    <property type="molecule type" value="Genomic_DNA"/>
</dbReference>
<evidence type="ECO:0000256" key="6">
    <source>
        <dbReference type="ARBA" id="ARBA00022989"/>
    </source>
</evidence>
<dbReference type="GO" id="GO:0016020">
    <property type="term" value="C:membrane"/>
    <property type="evidence" value="ECO:0007669"/>
    <property type="project" value="UniProtKB-SubCell"/>
</dbReference>
<comment type="similarity">
    <text evidence="2 8">Belongs to the glycosyltransferase 92 family.</text>
</comment>
<evidence type="ECO:0000313" key="9">
    <source>
        <dbReference type="EMBL" id="VDD85408.1"/>
    </source>
</evidence>
<dbReference type="GO" id="GO:0016757">
    <property type="term" value="F:glycosyltransferase activity"/>
    <property type="evidence" value="ECO:0007669"/>
    <property type="project" value="UniProtKB-UniRule"/>
</dbReference>
<evidence type="ECO:0000256" key="8">
    <source>
        <dbReference type="RuleBase" id="RU366017"/>
    </source>
</evidence>
<proteinExistence type="inferred from homology"/>
<dbReference type="InterPro" id="IPR008166">
    <property type="entry name" value="Glyco_transf_92"/>
</dbReference>
<dbReference type="AlphaFoldDB" id="A0A0N4UTY6"/>
<dbReference type="GO" id="GO:0005737">
    <property type="term" value="C:cytoplasm"/>
    <property type="evidence" value="ECO:0007669"/>
    <property type="project" value="TreeGrafter"/>
</dbReference>
<keyword evidence="5" id="KW-0812">Transmembrane</keyword>
<dbReference type="Proteomes" id="UP000274131">
    <property type="component" value="Unassembled WGS sequence"/>
</dbReference>
<dbReference type="Pfam" id="PF01697">
    <property type="entry name" value="Glyco_transf_92"/>
    <property type="match status" value="1"/>
</dbReference>
<reference evidence="9 10" key="2">
    <citation type="submission" date="2018-10" db="EMBL/GenBank/DDBJ databases">
        <authorList>
            <consortium name="Pathogen Informatics"/>
        </authorList>
    </citation>
    <scope>NUCLEOTIDE SEQUENCE [LARGE SCALE GENOMIC DNA]</scope>
</reference>
<accession>A0A0N4UTY6</accession>
<keyword evidence="10" id="KW-1185">Reference proteome</keyword>
<reference evidence="11" key="1">
    <citation type="submission" date="2017-02" db="UniProtKB">
        <authorList>
            <consortium name="WormBaseParasite"/>
        </authorList>
    </citation>
    <scope>IDENTIFICATION</scope>
</reference>
<keyword evidence="4 8" id="KW-0808">Transferase</keyword>
<organism evidence="11">
    <name type="scientific">Enterobius vermicularis</name>
    <name type="common">Human pinworm</name>
    <dbReference type="NCBI Taxonomy" id="51028"/>
    <lineage>
        <taxon>Eukaryota</taxon>
        <taxon>Metazoa</taxon>
        <taxon>Ecdysozoa</taxon>
        <taxon>Nematoda</taxon>
        <taxon>Chromadorea</taxon>
        <taxon>Rhabditida</taxon>
        <taxon>Spirurina</taxon>
        <taxon>Oxyuridomorpha</taxon>
        <taxon>Oxyuroidea</taxon>
        <taxon>Oxyuridae</taxon>
        <taxon>Enterobius</taxon>
    </lineage>
</organism>
<dbReference type="WBParaSite" id="EVEC_0000082001-mRNA-1">
    <property type="protein sequence ID" value="EVEC_0000082001-mRNA-1"/>
    <property type="gene ID" value="EVEC_0000082001"/>
</dbReference>
<dbReference type="PANTHER" id="PTHR21461">
    <property type="entry name" value="GLYCOSYLTRANSFERASE FAMILY 92 PROTEIN"/>
    <property type="match status" value="1"/>
</dbReference>
<evidence type="ECO:0000256" key="1">
    <source>
        <dbReference type="ARBA" id="ARBA00004167"/>
    </source>
</evidence>
<evidence type="ECO:0000256" key="3">
    <source>
        <dbReference type="ARBA" id="ARBA00022676"/>
    </source>
</evidence>
<protein>
    <recommendedName>
        <fullName evidence="8">Glycosyltransferase family 92 protein</fullName>
        <ecNumber evidence="8">2.4.1.-</ecNumber>
    </recommendedName>
</protein>
<evidence type="ECO:0000256" key="4">
    <source>
        <dbReference type="ARBA" id="ARBA00022679"/>
    </source>
</evidence>
<comment type="subcellular location">
    <subcellularLocation>
        <location evidence="1">Membrane</location>
        <topology evidence="1">Single-pass membrane protein</topology>
    </subcellularLocation>
</comment>
<evidence type="ECO:0000313" key="11">
    <source>
        <dbReference type="WBParaSite" id="EVEC_0000082001-mRNA-1"/>
    </source>
</evidence>
<keyword evidence="7" id="KW-0472">Membrane</keyword>
<keyword evidence="3 8" id="KW-0328">Glycosyltransferase</keyword>
<evidence type="ECO:0000313" key="10">
    <source>
        <dbReference type="Proteomes" id="UP000274131"/>
    </source>
</evidence>
<evidence type="ECO:0000256" key="5">
    <source>
        <dbReference type="ARBA" id="ARBA00022692"/>
    </source>
</evidence>
<keyword evidence="6" id="KW-1133">Transmembrane helix</keyword>
<name>A0A0N4UTY6_ENTVE</name>
<evidence type="ECO:0000256" key="2">
    <source>
        <dbReference type="ARBA" id="ARBA00007647"/>
    </source>
</evidence>
<sequence>MFLGKENNLEIIRFFTIWTKCTYYGQYGVARKIDPVQVKKVLNKTEKLYVFFTSHPEEKKSLRLIDSRLGTRQHKLAVCPAPILHYAEWTVLPQFFEMWIEHGATKFYLYHHSISPEVDALFHIYENDPRIEIERVPWGIIPVPENTSEAEDVNKQIFRGEHVLAWNDCIMRSRGKTKYLALSDFDEVFVVFQNQSFLSVLENALKAEPATGAFMFRSTPASYKHTYSNVTHPTQITFENYGLINAERRTLPAGTMSKIVVIPERILSTNVHFPWAMEASFTKKVISPKTSKILHLRCLSS</sequence>